<accession>A0ABW2UQ18</accession>
<feature type="chain" id="PRO_5045339230" evidence="1">
    <location>
        <begin position="18"/>
        <end position="124"/>
    </location>
</feature>
<proteinExistence type="predicted"/>
<keyword evidence="3" id="KW-1185">Reference proteome</keyword>
<sequence length="124" mass="13531">MRLALLALPLAPLTALADMVAVPSGLPVTLQETLWQGPDEVDGHWLRLRFVAPGLGTWESSILDMAHLCDTVALTLLAETGRTADVIMISLADRPSEFGQIDPDLVQFIEAFRPDDGICMLEDF</sequence>
<dbReference type="Proteomes" id="UP001596516">
    <property type="component" value="Unassembled WGS sequence"/>
</dbReference>
<dbReference type="Pfam" id="PF20107">
    <property type="entry name" value="DUF6497"/>
    <property type="match status" value="1"/>
</dbReference>
<organism evidence="2 3">
    <name type="scientific">Plastorhodobacter daqingensis</name>
    <dbReference type="NCBI Taxonomy" id="1387281"/>
    <lineage>
        <taxon>Bacteria</taxon>
        <taxon>Pseudomonadati</taxon>
        <taxon>Pseudomonadota</taxon>
        <taxon>Alphaproteobacteria</taxon>
        <taxon>Rhodobacterales</taxon>
        <taxon>Paracoccaceae</taxon>
        <taxon>Plastorhodobacter</taxon>
    </lineage>
</organism>
<gene>
    <name evidence="2" type="ORF">ACFQXB_13995</name>
</gene>
<keyword evidence="1" id="KW-0732">Signal</keyword>
<protein>
    <submittedName>
        <fullName evidence="2">DUF6497 family protein</fullName>
    </submittedName>
</protein>
<comment type="caution">
    <text evidence="2">The sequence shown here is derived from an EMBL/GenBank/DDBJ whole genome shotgun (WGS) entry which is preliminary data.</text>
</comment>
<reference evidence="3" key="1">
    <citation type="journal article" date="2019" name="Int. J. Syst. Evol. Microbiol.">
        <title>The Global Catalogue of Microorganisms (GCM) 10K type strain sequencing project: providing services to taxonomists for standard genome sequencing and annotation.</title>
        <authorList>
            <consortium name="The Broad Institute Genomics Platform"/>
            <consortium name="The Broad Institute Genome Sequencing Center for Infectious Disease"/>
            <person name="Wu L."/>
            <person name="Ma J."/>
        </authorList>
    </citation>
    <scope>NUCLEOTIDE SEQUENCE [LARGE SCALE GENOMIC DNA]</scope>
    <source>
        <strain evidence="3">CGMCC 1.12750</strain>
    </source>
</reference>
<feature type="signal peptide" evidence="1">
    <location>
        <begin position="1"/>
        <end position="17"/>
    </location>
</feature>
<dbReference type="InterPro" id="IPR045467">
    <property type="entry name" value="DUF6497"/>
</dbReference>
<name>A0ABW2UQ18_9RHOB</name>
<dbReference type="EMBL" id="JBHTFQ010000007">
    <property type="protein sequence ID" value="MFC7705307.1"/>
    <property type="molecule type" value="Genomic_DNA"/>
</dbReference>
<evidence type="ECO:0000256" key="1">
    <source>
        <dbReference type="SAM" id="SignalP"/>
    </source>
</evidence>
<dbReference type="RefSeq" id="WP_377404993.1">
    <property type="nucleotide sequence ID" value="NZ_JBHTFQ010000007.1"/>
</dbReference>
<evidence type="ECO:0000313" key="2">
    <source>
        <dbReference type="EMBL" id="MFC7705307.1"/>
    </source>
</evidence>
<evidence type="ECO:0000313" key="3">
    <source>
        <dbReference type="Proteomes" id="UP001596516"/>
    </source>
</evidence>